<keyword evidence="1 6" id="KW-0489">Methyltransferase</keyword>
<dbReference type="InterPro" id="IPR029063">
    <property type="entry name" value="SAM-dependent_MTases_sf"/>
</dbReference>
<dbReference type="GO" id="GO:0008168">
    <property type="term" value="F:methyltransferase activity"/>
    <property type="evidence" value="ECO:0007669"/>
    <property type="project" value="UniProtKB-KW"/>
</dbReference>
<dbReference type="EMBL" id="QBKP01000002">
    <property type="protein sequence ID" value="PTX52339.1"/>
    <property type="molecule type" value="Genomic_DNA"/>
</dbReference>
<reference evidence="6 7" key="1">
    <citation type="submission" date="2018-04" db="EMBL/GenBank/DDBJ databases">
        <title>Genomic Encyclopedia of Archaeal and Bacterial Type Strains, Phase II (KMG-II): from individual species to whole genera.</title>
        <authorList>
            <person name="Goeker M."/>
        </authorList>
    </citation>
    <scope>NUCLEOTIDE SEQUENCE [LARGE SCALE GENOMIC DNA]</scope>
    <source>
        <strain evidence="6 7">DSM 21823</strain>
    </source>
</reference>
<organism evidence="6 7">
    <name type="scientific">Gemmobacter caeni</name>
    <dbReference type="NCBI Taxonomy" id="589035"/>
    <lineage>
        <taxon>Bacteria</taxon>
        <taxon>Pseudomonadati</taxon>
        <taxon>Pseudomonadota</taxon>
        <taxon>Alphaproteobacteria</taxon>
        <taxon>Rhodobacterales</taxon>
        <taxon>Paracoccaceae</taxon>
        <taxon>Gemmobacter</taxon>
    </lineage>
</organism>
<gene>
    <name evidence="6" type="ORF">C8N34_102118</name>
</gene>
<accession>A0A2T6B8E0</accession>
<dbReference type="CDD" id="cd02440">
    <property type="entry name" value="AdoMet_MTases"/>
    <property type="match status" value="1"/>
</dbReference>
<evidence type="ECO:0000256" key="3">
    <source>
        <dbReference type="ARBA" id="ARBA00022691"/>
    </source>
</evidence>
<dbReference type="Proteomes" id="UP000244224">
    <property type="component" value="Unassembled WGS sequence"/>
</dbReference>
<dbReference type="PANTHER" id="PTHR43464:SF19">
    <property type="entry name" value="UBIQUINONE BIOSYNTHESIS O-METHYLTRANSFERASE, MITOCHONDRIAL"/>
    <property type="match status" value="1"/>
</dbReference>
<keyword evidence="2 6" id="KW-0808">Transferase</keyword>
<evidence type="ECO:0000313" key="7">
    <source>
        <dbReference type="Proteomes" id="UP000244224"/>
    </source>
</evidence>
<evidence type="ECO:0000259" key="5">
    <source>
        <dbReference type="Pfam" id="PF13649"/>
    </source>
</evidence>
<keyword evidence="3" id="KW-0949">S-adenosyl-L-methionine</keyword>
<dbReference type="RefSeq" id="WP_199750652.1">
    <property type="nucleotide sequence ID" value="NZ_QBKP01000002.1"/>
</dbReference>
<feature type="domain" description="Methyltransferase" evidence="5">
    <location>
        <begin position="39"/>
        <end position="131"/>
    </location>
</feature>
<evidence type="ECO:0000313" key="6">
    <source>
        <dbReference type="EMBL" id="PTX52339.1"/>
    </source>
</evidence>
<dbReference type="AlphaFoldDB" id="A0A2T6B8E0"/>
<evidence type="ECO:0000256" key="4">
    <source>
        <dbReference type="SAM" id="MobiDB-lite"/>
    </source>
</evidence>
<dbReference type="SUPFAM" id="SSF53335">
    <property type="entry name" value="S-adenosyl-L-methionine-dependent methyltransferases"/>
    <property type="match status" value="1"/>
</dbReference>
<name>A0A2T6B8E0_9RHOB</name>
<feature type="compositionally biased region" description="Low complexity" evidence="4">
    <location>
        <begin position="169"/>
        <end position="181"/>
    </location>
</feature>
<dbReference type="InterPro" id="IPR041698">
    <property type="entry name" value="Methyltransf_25"/>
</dbReference>
<dbReference type="GO" id="GO:0032259">
    <property type="term" value="P:methylation"/>
    <property type="evidence" value="ECO:0007669"/>
    <property type="project" value="UniProtKB-KW"/>
</dbReference>
<proteinExistence type="predicted"/>
<protein>
    <submittedName>
        <fullName evidence="6">Methyltransferase family protein</fullName>
    </submittedName>
</protein>
<dbReference type="PANTHER" id="PTHR43464">
    <property type="entry name" value="METHYLTRANSFERASE"/>
    <property type="match status" value="1"/>
</dbReference>
<feature type="region of interest" description="Disordered" evidence="4">
    <location>
        <begin position="167"/>
        <end position="188"/>
    </location>
</feature>
<evidence type="ECO:0000256" key="2">
    <source>
        <dbReference type="ARBA" id="ARBA00022679"/>
    </source>
</evidence>
<evidence type="ECO:0000256" key="1">
    <source>
        <dbReference type="ARBA" id="ARBA00022603"/>
    </source>
</evidence>
<keyword evidence="7" id="KW-1185">Reference proteome</keyword>
<dbReference type="Gene3D" id="3.40.50.150">
    <property type="entry name" value="Vaccinia Virus protein VP39"/>
    <property type="match status" value="1"/>
</dbReference>
<sequence>MTGYEGEAGLALARRYEAVSAPDLHGPVADLLPSAPSRVLDVGAGSGRDAAWLAKTGHAVLAVEPSATLRAEGARRHPDPRITWVDDRLPDLTRVGGRFGVILLSAVWQHVAPPDRPVAFRALTGLLAPGGLLLISLRLGPPDLARGMHPVSVGGASCACGRVRPRDPPGGAAAGQAGPVRDQLGHRRAPGSDMSLADVYLQHRVHLLERQVSILFETTRVLNPEAGAELTRLERAWRAELDQLHAAFLRGDLAHFERREARVRGGG</sequence>
<dbReference type="Pfam" id="PF13649">
    <property type="entry name" value="Methyltransf_25"/>
    <property type="match status" value="1"/>
</dbReference>
<comment type="caution">
    <text evidence="6">The sequence shown here is derived from an EMBL/GenBank/DDBJ whole genome shotgun (WGS) entry which is preliminary data.</text>
</comment>